<sequence length="605" mass="67048">MDFYNQAARAIDRVDSKHGSLKSIVFNLAASRNRPATNASACSTKARQLSDGKRLLRVVAETLRYRQLIELLLQTVDVLGLEAKVFGSSSKPKLSNSKQPDRWAHPRAQSLVLVLVHDHLFSSRGISLSKIHKIRLAIERHSSALKSELSRLMVRHAVSSVSDLLDSLQPQTDPSDLDLGFNNINSPRWMRVNTIKWSFSEATEWFIAAGWTQVSLEVLTSQTSSSPDQTLLFAEDEHIAGLLALPATVVLAKLQPYRDGRLIAQDKASCMPAQLLLGDNPQTLPIEVIDATAAPGNKTTMLSSIVGPNVKVWAFEKDKQRFKVLSEMIKLAGCTSKLLSYVINYFTAVNIFLNILLLCFLNSDVHCINGDFLAVDPSDERFKHVSHIMVDPSCSGSGISNRLDHLSQGTGLNNKRDDNRIRALSRFQTTIVSHALRFPSVTQVAYSTCSIWVKENEQVVFRILNKLEMIDKGWTLKDLENTFLHRSKTPWTRTGEVVATEPKHLSDRMIRFDPSVDQTIGFFAAVFHRPSPQPGPPDVKEIDGSGGASIALNPGTSRPKTRPDHPVIPSLISALTTVNSSGKKVRKNSRTGLYHCIRPGKLISL</sequence>
<dbReference type="STRING" id="27349.A0A0L6VBW8"/>
<protein>
    <recommendedName>
        <fullName evidence="7">SAM-dependent MTase RsmB/NOP-type domain-containing protein</fullName>
    </recommendedName>
</protein>
<comment type="caution">
    <text evidence="8">The sequence shown here is derived from an EMBL/GenBank/DDBJ whole genome shotgun (WGS) entry which is preliminary data.</text>
</comment>
<keyword evidence="2 5" id="KW-0808">Transferase</keyword>
<dbReference type="PANTHER" id="PTHR22807">
    <property type="entry name" value="NOP2 YEAST -RELATED NOL1/NOP2/FMU SUN DOMAIN-CONTAINING"/>
    <property type="match status" value="1"/>
</dbReference>
<dbReference type="PRINTS" id="PR02008">
    <property type="entry name" value="RCMTFAMILY"/>
</dbReference>
<evidence type="ECO:0000259" key="7">
    <source>
        <dbReference type="PROSITE" id="PS51686"/>
    </source>
</evidence>
<feature type="domain" description="SAM-dependent MTase RsmB/NOP-type" evidence="7">
    <location>
        <begin position="178"/>
        <end position="530"/>
    </location>
</feature>
<evidence type="ECO:0000256" key="6">
    <source>
        <dbReference type="SAM" id="MobiDB-lite"/>
    </source>
</evidence>
<organism evidence="8 9">
    <name type="scientific">Puccinia sorghi</name>
    <dbReference type="NCBI Taxonomy" id="27349"/>
    <lineage>
        <taxon>Eukaryota</taxon>
        <taxon>Fungi</taxon>
        <taxon>Dikarya</taxon>
        <taxon>Basidiomycota</taxon>
        <taxon>Pucciniomycotina</taxon>
        <taxon>Pucciniomycetes</taxon>
        <taxon>Pucciniales</taxon>
        <taxon>Pucciniaceae</taxon>
        <taxon>Puccinia</taxon>
    </lineage>
</organism>
<feature type="region of interest" description="Disordered" evidence="6">
    <location>
        <begin position="531"/>
        <end position="566"/>
    </location>
</feature>
<dbReference type="GO" id="GO:0005730">
    <property type="term" value="C:nucleolus"/>
    <property type="evidence" value="ECO:0007669"/>
    <property type="project" value="TreeGrafter"/>
</dbReference>
<dbReference type="InterPro" id="IPR048889">
    <property type="entry name" value="NSUN5_RCM1_N"/>
</dbReference>
<feature type="binding site" evidence="5">
    <location>
        <position position="391"/>
    </location>
    <ligand>
        <name>S-adenosyl-L-methionine</name>
        <dbReference type="ChEBI" id="CHEBI:59789"/>
    </ligand>
</feature>
<keyword evidence="3 5" id="KW-0949">S-adenosyl-L-methionine</keyword>
<evidence type="ECO:0000313" key="9">
    <source>
        <dbReference type="Proteomes" id="UP000037035"/>
    </source>
</evidence>
<feature type="binding site" evidence="5">
    <location>
        <position position="371"/>
    </location>
    <ligand>
        <name>S-adenosyl-L-methionine</name>
        <dbReference type="ChEBI" id="CHEBI:59789"/>
    </ligand>
</feature>
<dbReference type="Pfam" id="PF01189">
    <property type="entry name" value="Methyltr_RsmB-F"/>
    <property type="match status" value="2"/>
</dbReference>
<dbReference type="InterPro" id="IPR001678">
    <property type="entry name" value="MeTrfase_RsmB-F_NOP2_dom"/>
</dbReference>
<dbReference type="PANTHER" id="PTHR22807:SF4">
    <property type="entry name" value="28S RRNA (CYTOSINE-C(5))-METHYLTRANSFERASE"/>
    <property type="match status" value="1"/>
</dbReference>
<evidence type="ECO:0000256" key="5">
    <source>
        <dbReference type="PROSITE-ProRule" id="PRU01023"/>
    </source>
</evidence>
<dbReference type="AlphaFoldDB" id="A0A0L6VBW8"/>
<evidence type="ECO:0000256" key="3">
    <source>
        <dbReference type="ARBA" id="ARBA00022691"/>
    </source>
</evidence>
<dbReference type="Proteomes" id="UP000037035">
    <property type="component" value="Unassembled WGS sequence"/>
</dbReference>
<keyword evidence="4 5" id="KW-0694">RNA-binding</keyword>
<evidence type="ECO:0000256" key="2">
    <source>
        <dbReference type="ARBA" id="ARBA00022679"/>
    </source>
</evidence>
<dbReference type="GO" id="GO:0003723">
    <property type="term" value="F:RNA binding"/>
    <property type="evidence" value="ECO:0007669"/>
    <property type="project" value="UniProtKB-UniRule"/>
</dbReference>
<dbReference type="GO" id="GO:0008173">
    <property type="term" value="F:RNA methyltransferase activity"/>
    <property type="evidence" value="ECO:0007669"/>
    <property type="project" value="InterPro"/>
</dbReference>
<evidence type="ECO:0000256" key="4">
    <source>
        <dbReference type="ARBA" id="ARBA00022884"/>
    </source>
</evidence>
<evidence type="ECO:0000256" key="1">
    <source>
        <dbReference type="ARBA" id="ARBA00022603"/>
    </source>
</evidence>
<dbReference type="InterPro" id="IPR049561">
    <property type="entry name" value="NSUN5_7_fdxn-like"/>
</dbReference>
<keyword evidence="9" id="KW-1185">Reference proteome</keyword>
<dbReference type="EMBL" id="LAVV01006793">
    <property type="protein sequence ID" value="KNZ58276.1"/>
    <property type="molecule type" value="Genomic_DNA"/>
</dbReference>
<proteinExistence type="inferred from homology"/>
<evidence type="ECO:0000313" key="8">
    <source>
        <dbReference type="EMBL" id="KNZ58276.1"/>
    </source>
</evidence>
<keyword evidence="1 5" id="KW-0489">Methyltransferase</keyword>
<comment type="caution">
    <text evidence="5">Lacks conserved residue(s) required for the propagation of feature annotation.</text>
</comment>
<gene>
    <name evidence="8" type="ORF">VP01_1960g3</name>
</gene>
<comment type="similarity">
    <text evidence="5">Belongs to the class I-like SAM-binding methyltransferase superfamily. RsmB/NOP family.</text>
</comment>
<dbReference type="OrthoDB" id="435282at2759"/>
<feature type="binding site" evidence="5">
    <location>
        <position position="316"/>
    </location>
    <ligand>
        <name>S-adenosyl-L-methionine</name>
        <dbReference type="ChEBI" id="CHEBI:59789"/>
    </ligand>
</feature>
<dbReference type="PROSITE" id="PS51686">
    <property type="entry name" value="SAM_MT_RSMB_NOP"/>
    <property type="match status" value="1"/>
</dbReference>
<accession>A0A0L6VBW8</accession>
<dbReference type="InterPro" id="IPR023267">
    <property type="entry name" value="RCMT"/>
</dbReference>
<dbReference type="Gene3D" id="3.40.50.150">
    <property type="entry name" value="Vaccinia Virus protein VP39"/>
    <property type="match status" value="1"/>
</dbReference>
<dbReference type="Pfam" id="PF21148">
    <property type="entry name" value="NSUN5_fdxn-like"/>
    <property type="match status" value="1"/>
</dbReference>
<reference evidence="8 9" key="1">
    <citation type="submission" date="2015-08" db="EMBL/GenBank/DDBJ databases">
        <title>Next Generation Sequencing and Analysis of the Genome of Puccinia sorghi L Schw, the Causal Agent of Maize Common Rust.</title>
        <authorList>
            <person name="Rochi L."/>
            <person name="Burguener G."/>
            <person name="Darino M."/>
            <person name="Turjanski A."/>
            <person name="Kreff E."/>
            <person name="Dieguez M.J."/>
            <person name="Sacco F."/>
        </authorList>
    </citation>
    <scope>NUCLEOTIDE SEQUENCE [LARGE SCALE GENOMIC DNA]</scope>
    <source>
        <strain evidence="8 9">RO10H11247</strain>
    </source>
</reference>
<name>A0A0L6VBW8_9BASI</name>
<dbReference type="SUPFAM" id="SSF53335">
    <property type="entry name" value="S-adenosyl-L-methionine-dependent methyltransferases"/>
    <property type="match status" value="1"/>
</dbReference>
<dbReference type="Pfam" id="PF21153">
    <property type="entry name" value="NSUN5_N"/>
    <property type="match status" value="1"/>
</dbReference>
<feature type="active site" description="Nucleophile" evidence="5">
    <location>
        <position position="449"/>
    </location>
</feature>
<dbReference type="InterPro" id="IPR049560">
    <property type="entry name" value="MeTrfase_RsmB-F_NOP2_cat"/>
</dbReference>
<dbReference type="VEuPathDB" id="FungiDB:VP01_1960g3"/>
<dbReference type="InterPro" id="IPR029063">
    <property type="entry name" value="SAM-dependent_MTases_sf"/>
</dbReference>
<dbReference type="GO" id="GO:0070475">
    <property type="term" value="P:rRNA base methylation"/>
    <property type="evidence" value="ECO:0007669"/>
    <property type="project" value="TreeGrafter"/>
</dbReference>
<dbReference type="Gene3D" id="3.30.70.1170">
    <property type="entry name" value="Sun protein, domain 3"/>
    <property type="match status" value="1"/>
</dbReference>